<dbReference type="PANTHER" id="PTHR12106">
    <property type="entry name" value="SORTILIN RELATED"/>
    <property type="match status" value="1"/>
</dbReference>
<sequence>MKKSFLFIAVLFQFIGFAQNSAYFKTLQTTKVKSDPKLKWTVIGPGTSGYSEDLNIHPYDSNVMFLSYDMGNGYGTWNKGDSWTTLNDFDGLGSEIKPFRTDFSPKNPDYGIMIGNSGTIFTTHNRGRSWEEIENFPTKKKCDAIALDPKDENTWYIGTGQHWKVKGVHRSLKEPNGTKYRYTEYGYIYKTIDAGKTWTKIMDNISKDLDVLKIIIDPRDSNKLYVLTNFGFYTSKDKGSSWQEKKSGLPYNDGRDLQSYYNKSTKEFKLFLLMQTHYEGVGKSIKTEGGVYKSVDNGEQWTSVTGNLAFDMSQITDYSSKSLYYKTIAYWFGNSAKDVQAQYPELPTATIPVYNRLAVNPLNPDIIYVSNNLKHDFSFGPAEVMKTEDGGKTWIVCARPGDYWKKNVDKAYWDTRNNPAGGNMSFSHLEAAANTYGNSKAFRDLQINGKGEVFTVYDQQLFISVDNGNTWQQRDDIETSPGSNHWVGRGNSNLPGFGLNVKTGMKGQYLFASEEHGIWRTTTDGDKVYKGAVALEQIEGQTQELTEKDRRATSAPEISIDPNDANTYYILPNRQNHEGTLRKSTDAGKTWSTVSEKLMVKFNPNGVLFSFSHIIDKKDSNRMMFTIPSHIQRGWHTSHWMVNGYLRMTDFTDFGIHLSTDGGKTWKTNNTGLPDRPNVSQMTYDNKYKNIYAALGRSFEKSVGGLYRSINDGESWEKVSIPKEIKSINFVEVDKNGIIYIACGEGEAAINEGGVYRSTNDGKTWEQIFDMPHIKMVKVSPLDSKTIAVVVAPSKVIKEINSGIYISNDNGKNWTKYNYGLGQVDKMTGFEFDPYDENTFWSSCHGSGFARGILSK</sequence>
<feature type="domain" description="Sortilin N-terminal" evidence="3">
    <location>
        <begin position="188"/>
        <end position="306"/>
    </location>
</feature>
<dbReference type="EMBL" id="CP020918">
    <property type="protein sequence ID" value="AWG23297.1"/>
    <property type="molecule type" value="Genomic_DNA"/>
</dbReference>
<dbReference type="CDD" id="cd15482">
    <property type="entry name" value="Sialidase_non-viral"/>
    <property type="match status" value="1"/>
</dbReference>
<organism evidence="4 5">
    <name type="scientific">Flavobacterium faecale</name>
    <dbReference type="NCBI Taxonomy" id="1355330"/>
    <lineage>
        <taxon>Bacteria</taxon>
        <taxon>Pseudomonadati</taxon>
        <taxon>Bacteroidota</taxon>
        <taxon>Flavobacteriia</taxon>
        <taxon>Flavobacteriales</taxon>
        <taxon>Flavobacteriaceae</taxon>
        <taxon>Flavobacterium</taxon>
    </lineage>
</organism>
<evidence type="ECO:0000256" key="2">
    <source>
        <dbReference type="SAM" id="SignalP"/>
    </source>
</evidence>
<dbReference type="InterPro" id="IPR015943">
    <property type="entry name" value="WD40/YVTN_repeat-like_dom_sf"/>
</dbReference>
<dbReference type="InterPro" id="IPR050310">
    <property type="entry name" value="VPS10-sortilin"/>
</dbReference>
<evidence type="ECO:0000259" key="3">
    <source>
        <dbReference type="Pfam" id="PF15902"/>
    </source>
</evidence>
<feature type="chain" id="PRO_5015503617" description="Sortilin N-terminal domain-containing protein" evidence="2">
    <location>
        <begin position="19"/>
        <end position="856"/>
    </location>
</feature>
<evidence type="ECO:0000313" key="4">
    <source>
        <dbReference type="EMBL" id="AWG23297.1"/>
    </source>
</evidence>
<evidence type="ECO:0000256" key="1">
    <source>
        <dbReference type="ARBA" id="ARBA00022737"/>
    </source>
</evidence>
<dbReference type="SUPFAM" id="SSF110296">
    <property type="entry name" value="Oligoxyloglucan reducing end-specific cellobiohydrolase"/>
    <property type="match status" value="3"/>
</dbReference>
<dbReference type="PANTHER" id="PTHR12106:SF27">
    <property type="entry name" value="SORTILIN-RELATED RECEPTOR"/>
    <property type="match status" value="1"/>
</dbReference>
<dbReference type="AlphaFoldDB" id="A0A2S1LHV0"/>
<dbReference type="InterPro" id="IPR031778">
    <property type="entry name" value="Sortilin_N"/>
</dbReference>
<dbReference type="OrthoDB" id="9757809at2"/>
<dbReference type="Gene3D" id="2.130.10.10">
    <property type="entry name" value="YVTN repeat-like/Quinoprotein amine dehydrogenase"/>
    <property type="match status" value="4"/>
</dbReference>
<dbReference type="Proteomes" id="UP000244527">
    <property type="component" value="Chromosome"/>
</dbReference>
<feature type="signal peptide" evidence="2">
    <location>
        <begin position="1"/>
        <end position="18"/>
    </location>
</feature>
<keyword evidence="2" id="KW-0732">Signal</keyword>
<protein>
    <recommendedName>
        <fullName evidence="3">Sortilin N-terminal domain-containing protein</fullName>
    </recommendedName>
</protein>
<accession>A0A2S1LHV0</accession>
<keyword evidence="5" id="KW-1185">Reference proteome</keyword>
<name>A0A2S1LHV0_9FLAO</name>
<dbReference type="RefSeq" id="WP_108742196.1">
    <property type="nucleotide sequence ID" value="NZ_CP020918.1"/>
</dbReference>
<reference evidence="4 5" key="1">
    <citation type="submission" date="2017-04" db="EMBL/GenBank/DDBJ databases">
        <title>Compelte genome sequence of WV33.</title>
        <authorList>
            <person name="Lee P.C."/>
        </authorList>
    </citation>
    <scope>NUCLEOTIDE SEQUENCE [LARGE SCALE GENOMIC DNA]</scope>
    <source>
        <strain evidence="4 5">WV33</strain>
    </source>
</reference>
<evidence type="ECO:0000313" key="5">
    <source>
        <dbReference type="Proteomes" id="UP000244527"/>
    </source>
</evidence>
<gene>
    <name evidence="4" type="ORF">FFWV33_18070</name>
</gene>
<dbReference type="Pfam" id="PF15902">
    <property type="entry name" value="Sortilin-Vps10"/>
    <property type="match status" value="1"/>
</dbReference>
<keyword evidence="1" id="KW-0677">Repeat</keyword>
<dbReference type="KEGG" id="ffa:FFWV33_18070"/>
<proteinExistence type="predicted"/>